<feature type="transmembrane region" description="Helical" evidence="6">
    <location>
        <begin position="214"/>
        <end position="235"/>
    </location>
</feature>
<keyword evidence="1" id="KW-1003">Cell membrane</keyword>
<dbReference type="PANTHER" id="PTHR35529">
    <property type="entry name" value="MANGANESE EFFLUX PUMP MNTP-RELATED"/>
    <property type="match status" value="1"/>
</dbReference>
<dbReference type="Pfam" id="PF02659">
    <property type="entry name" value="Mntp"/>
    <property type="match status" value="2"/>
</dbReference>
<name>A0A1I2AKE4_9BACL</name>
<proteinExistence type="predicted"/>
<dbReference type="AlphaFoldDB" id="A0A1I2AKE4"/>
<feature type="transmembrane region" description="Helical" evidence="6">
    <location>
        <begin position="62"/>
        <end position="85"/>
    </location>
</feature>
<feature type="transmembrane region" description="Helical" evidence="6">
    <location>
        <begin position="187"/>
        <end position="208"/>
    </location>
</feature>
<evidence type="ECO:0000313" key="8">
    <source>
        <dbReference type="Proteomes" id="UP000183410"/>
    </source>
</evidence>
<sequence>MALHLVSLIVLAFAVSVDGFGVGITYGLRRIRIPLLSVLIIACCSGLIILLSMQLGNVIAKYLSPGTASLIGAIVLMGIGCWALLQLRRNRHESKKGDAENASAASGNSSPLSEKRSSLPAVEINAANAEKAAVSTASAASGEEAEASHPVLVVIVELKRIGLVIQILRTPQAADVDKSGTISASEAIMLGVALSLDAFGAGIGAAMIGLPALLTAIVIAAASALFLLGGISFGFRFSHWKGMQALAVLPGILLIMIGISKLL</sequence>
<evidence type="ECO:0000313" key="7">
    <source>
        <dbReference type="EMBL" id="SFE44187.1"/>
    </source>
</evidence>
<keyword evidence="4 6" id="KW-0472">Membrane</keyword>
<dbReference type="EMBL" id="FONN01000002">
    <property type="protein sequence ID" value="SFE44187.1"/>
    <property type="molecule type" value="Genomic_DNA"/>
</dbReference>
<feature type="transmembrane region" description="Helical" evidence="6">
    <location>
        <begin position="35"/>
        <end position="56"/>
    </location>
</feature>
<dbReference type="OrthoDB" id="1679205at2"/>
<protein>
    <submittedName>
        <fullName evidence="7">Putative sporulation protein YtaF</fullName>
    </submittedName>
</protein>
<accession>A0A1I2AKE4</accession>
<keyword evidence="8" id="KW-1185">Reference proteome</keyword>
<evidence type="ECO:0000256" key="2">
    <source>
        <dbReference type="ARBA" id="ARBA00022692"/>
    </source>
</evidence>
<reference evidence="8" key="1">
    <citation type="submission" date="2016-10" db="EMBL/GenBank/DDBJ databases">
        <authorList>
            <person name="Varghese N."/>
            <person name="Submissions S."/>
        </authorList>
    </citation>
    <scope>NUCLEOTIDE SEQUENCE [LARGE SCALE GENOMIC DNA]</scope>
    <source>
        <strain evidence="8">CGMCC 1.10223</strain>
    </source>
</reference>
<evidence type="ECO:0000256" key="4">
    <source>
        <dbReference type="ARBA" id="ARBA00023136"/>
    </source>
</evidence>
<dbReference type="RefSeq" id="WP_046230247.1">
    <property type="nucleotide sequence ID" value="NZ_FONN01000002.1"/>
</dbReference>
<evidence type="ECO:0000256" key="3">
    <source>
        <dbReference type="ARBA" id="ARBA00022989"/>
    </source>
</evidence>
<evidence type="ECO:0000256" key="5">
    <source>
        <dbReference type="SAM" id="MobiDB-lite"/>
    </source>
</evidence>
<dbReference type="PANTHER" id="PTHR35529:SF2">
    <property type="entry name" value="SPORULATION PROTEIN YTAF-RELATED"/>
    <property type="match status" value="1"/>
</dbReference>
<dbReference type="Proteomes" id="UP000183410">
    <property type="component" value="Unassembled WGS sequence"/>
</dbReference>
<keyword evidence="2 6" id="KW-0812">Transmembrane</keyword>
<evidence type="ECO:0000256" key="6">
    <source>
        <dbReference type="SAM" id="Phobius"/>
    </source>
</evidence>
<organism evidence="7 8">
    <name type="scientific">Paenibacillus algorifonticola</name>
    <dbReference type="NCBI Taxonomy" id="684063"/>
    <lineage>
        <taxon>Bacteria</taxon>
        <taxon>Bacillati</taxon>
        <taxon>Bacillota</taxon>
        <taxon>Bacilli</taxon>
        <taxon>Bacillales</taxon>
        <taxon>Paenibacillaceae</taxon>
        <taxon>Paenibacillus</taxon>
    </lineage>
</organism>
<feature type="region of interest" description="Disordered" evidence="5">
    <location>
        <begin position="95"/>
        <end position="115"/>
    </location>
</feature>
<feature type="compositionally biased region" description="Low complexity" evidence="5">
    <location>
        <begin position="100"/>
        <end position="110"/>
    </location>
</feature>
<feature type="transmembrane region" description="Helical" evidence="6">
    <location>
        <begin position="242"/>
        <end position="260"/>
    </location>
</feature>
<evidence type="ECO:0000256" key="1">
    <source>
        <dbReference type="ARBA" id="ARBA00022475"/>
    </source>
</evidence>
<gene>
    <name evidence="7" type="ORF">SAMN04487969_102540</name>
</gene>
<keyword evidence="3 6" id="KW-1133">Transmembrane helix</keyword>
<dbReference type="InterPro" id="IPR003810">
    <property type="entry name" value="Mntp/YtaF"/>
</dbReference>
<feature type="transmembrane region" description="Helical" evidence="6">
    <location>
        <begin position="6"/>
        <end position="28"/>
    </location>
</feature>